<dbReference type="RefSeq" id="WP_318595895.1">
    <property type="nucleotide sequence ID" value="NZ_JAWSTH010000007.1"/>
</dbReference>
<dbReference type="PANTHER" id="PTHR43245">
    <property type="entry name" value="BIFUNCTIONAL POLYMYXIN RESISTANCE PROTEIN ARNA"/>
    <property type="match status" value="1"/>
</dbReference>
<dbReference type="InterPro" id="IPR001509">
    <property type="entry name" value="Epimerase_deHydtase"/>
</dbReference>
<dbReference type="EMBL" id="JAWSTH010000007">
    <property type="protein sequence ID" value="MDW5593635.1"/>
    <property type="molecule type" value="Genomic_DNA"/>
</dbReference>
<dbReference type="Pfam" id="PF01370">
    <property type="entry name" value="Epimerase"/>
    <property type="match status" value="1"/>
</dbReference>
<feature type="domain" description="NAD-dependent epimerase/dehydratase" evidence="1">
    <location>
        <begin position="4"/>
        <end position="242"/>
    </location>
</feature>
<keyword evidence="3" id="KW-1185">Reference proteome</keyword>
<reference evidence="3" key="1">
    <citation type="submission" date="2023-07" db="EMBL/GenBank/DDBJ databases">
        <title>Conexibacter stalactiti sp. nov., isolated from stalactites in a lava cave and emended description of the genus Conexibacter.</title>
        <authorList>
            <person name="Lee S.D."/>
        </authorList>
    </citation>
    <scope>NUCLEOTIDE SEQUENCE [LARGE SCALE GENOMIC DNA]</scope>
    <source>
        <strain evidence="3">KCTC 39840</strain>
    </source>
</reference>
<protein>
    <submittedName>
        <fullName evidence="2">NAD(P)-dependent oxidoreductase</fullName>
    </submittedName>
</protein>
<evidence type="ECO:0000259" key="1">
    <source>
        <dbReference type="Pfam" id="PF01370"/>
    </source>
</evidence>
<name>A0ABU4HK07_9ACTN</name>
<gene>
    <name evidence="2" type="ORF">R7226_04765</name>
</gene>
<sequence length="329" mass="36077">MTRVLVTGGAGTIGAAVVRRLLRDPAYEVRVSDQREAPQWMREGCEIHTGDLRDVAQARQAMKDCPLVIHLAAIVGGIGNFHKLPHTLTEVNNGLYNGVFRAALDLGVERFTYVSSSMVFENATEYPTTEAYLPHCPVPTSAYGFSKLTGEVYCRAAHVEHGLPYTICRPFNAYGPGEVPDPEPGIAHMVPDVIKKVLSGQKPLEIFGSGRQTRTLTHIDDIADGIVVATGHPAALNEDFNISASEELTIAETARIIWEACGEDPAAFELKHLPTFEVDVVRRWPSVEKARELLGWESRISVRDGIAQTVAWLREQDLTQSSHLSALGK</sequence>
<dbReference type="Proteomes" id="UP001284601">
    <property type="component" value="Unassembled WGS sequence"/>
</dbReference>
<dbReference type="InterPro" id="IPR050177">
    <property type="entry name" value="Lipid_A_modif_metabolic_enz"/>
</dbReference>
<dbReference type="InterPro" id="IPR036291">
    <property type="entry name" value="NAD(P)-bd_dom_sf"/>
</dbReference>
<evidence type="ECO:0000313" key="2">
    <source>
        <dbReference type="EMBL" id="MDW5593635.1"/>
    </source>
</evidence>
<accession>A0ABU4HK07</accession>
<proteinExistence type="predicted"/>
<dbReference type="PANTHER" id="PTHR43245:SF14">
    <property type="entry name" value="UDP-GLUCOSE 4-EPIMERASE"/>
    <property type="match status" value="1"/>
</dbReference>
<dbReference type="Gene3D" id="3.90.25.10">
    <property type="entry name" value="UDP-galactose 4-epimerase, domain 1"/>
    <property type="match status" value="1"/>
</dbReference>
<comment type="caution">
    <text evidence="2">The sequence shown here is derived from an EMBL/GenBank/DDBJ whole genome shotgun (WGS) entry which is preliminary data.</text>
</comment>
<organism evidence="2 3">
    <name type="scientific">Conexibacter stalactiti</name>
    <dbReference type="NCBI Taxonomy" id="1940611"/>
    <lineage>
        <taxon>Bacteria</taxon>
        <taxon>Bacillati</taxon>
        <taxon>Actinomycetota</taxon>
        <taxon>Thermoleophilia</taxon>
        <taxon>Solirubrobacterales</taxon>
        <taxon>Conexibacteraceae</taxon>
        <taxon>Conexibacter</taxon>
    </lineage>
</organism>
<dbReference type="Gene3D" id="3.40.50.720">
    <property type="entry name" value="NAD(P)-binding Rossmann-like Domain"/>
    <property type="match status" value="1"/>
</dbReference>
<evidence type="ECO:0000313" key="3">
    <source>
        <dbReference type="Proteomes" id="UP001284601"/>
    </source>
</evidence>
<dbReference type="SUPFAM" id="SSF51735">
    <property type="entry name" value="NAD(P)-binding Rossmann-fold domains"/>
    <property type="match status" value="1"/>
</dbReference>